<dbReference type="EMBL" id="JAHUTI010050286">
    <property type="protein sequence ID" value="MED6248491.1"/>
    <property type="molecule type" value="Genomic_DNA"/>
</dbReference>
<name>A0ABU7BEU2_9TELE</name>
<protein>
    <submittedName>
        <fullName evidence="2">Uncharacterized protein</fullName>
    </submittedName>
</protein>
<proteinExistence type="predicted"/>
<sequence>MDSWANNPRYSFNSKAPLPLSSQLKCFFPPFLTSFLLSLLQGESSGISSLFFPGQRCNYSSEERKTSCGGASKQQLREDKAEGALQRQESHTANIPTEVHPCN</sequence>
<organism evidence="2 3">
    <name type="scientific">Ataeniobius toweri</name>
    <dbReference type="NCBI Taxonomy" id="208326"/>
    <lineage>
        <taxon>Eukaryota</taxon>
        <taxon>Metazoa</taxon>
        <taxon>Chordata</taxon>
        <taxon>Craniata</taxon>
        <taxon>Vertebrata</taxon>
        <taxon>Euteleostomi</taxon>
        <taxon>Actinopterygii</taxon>
        <taxon>Neopterygii</taxon>
        <taxon>Teleostei</taxon>
        <taxon>Neoteleostei</taxon>
        <taxon>Acanthomorphata</taxon>
        <taxon>Ovalentaria</taxon>
        <taxon>Atherinomorphae</taxon>
        <taxon>Cyprinodontiformes</taxon>
        <taxon>Goodeidae</taxon>
        <taxon>Ataeniobius</taxon>
    </lineage>
</organism>
<dbReference type="Proteomes" id="UP001345963">
    <property type="component" value="Unassembled WGS sequence"/>
</dbReference>
<comment type="caution">
    <text evidence="2">The sequence shown here is derived from an EMBL/GenBank/DDBJ whole genome shotgun (WGS) entry which is preliminary data.</text>
</comment>
<accession>A0ABU7BEU2</accession>
<keyword evidence="3" id="KW-1185">Reference proteome</keyword>
<evidence type="ECO:0000256" key="1">
    <source>
        <dbReference type="SAM" id="MobiDB-lite"/>
    </source>
</evidence>
<evidence type="ECO:0000313" key="2">
    <source>
        <dbReference type="EMBL" id="MED6248491.1"/>
    </source>
</evidence>
<reference evidence="2 3" key="1">
    <citation type="submission" date="2021-07" db="EMBL/GenBank/DDBJ databases">
        <authorList>
            <person name="Palmer J.M."/>
        </authorList>
    </citation>
    <scope>NUCLEOTIDE SEQUENCE [LARGE SCALE GENOMIC DNA]</scope>
    <source>
        <strain evidence="2 3">AT_MEX2019</strain>
        <tissue evidence="2">Muscle</tissue>
    </source>
</reference>
<gene>
    <name evidence="2" type="ORF">ATANTOWER_001132</name>
</gene>
<feature type="region of interest" description="Disordered" evidence="1">
    <location>
        <begin position="61"/>
        <end position="103"/>
    </location>
</feature>
<evidence type="ECO:0000313" key="3">
    <source>
        <dbReference type="Proteomes" id="UP001345963"/>
    </source>
</evidence>